<evidence type="ECO:0000313" key="3">
    <source>
        <dbReference type="Proteomes" id="UP001324115"/>
    </source>
</evidence>
<gene>
    <name evidence="2" type="ORF">RGQ29_012355</name>
</gene>
<dbReference type="Proteomes" id="UP001324115">
    <property type="component" value="Unassembled WGS sequence"/>
</dbReference>
<sequence>MLKGKEKVGHTKQFKWLPPIHMTMLRILAEEAAKGNKPSNTFKASSFALVAKEISAQFGVECHPSYVKNRLRTLRTMWTTIQTIRKKSSFGWDNNLKMITCDAKTYQEEAHHKHAEYLNKMIEMYDELAIVVGKDTATGSFSKSYVNIGNEPDNGDNTEFVADNGEEGVVEKGKNAIESSTIKLAISKSRKRRRAPPSNDSVLTDLSNQLKEIVVALKEINQGPVDYIALYSEVMAMVVDGYSEDMLATIFDYLCENKKATRGFLAKNAKLRKLWMNSFCSRTSDLSVSC</sequence>
<proteinExistence type="predicted"/>
<evidence type="ECO:0000259" key="1">
    <source>
        <dbReference type="Pfam" id="PF12776"/>
    </source>
</evidence>
<keyword evidence="3" id="KW-1185">Reference proteome</keyword>
<name>A0AAN7JA35_QUERU</name>
<dbReference type="PANTHER" id="PTHR46929:SF23">
    <property type="entry name" value="L10-INTERACTING MYB DOMAIN-CONTAINING PROTEIN-LIKE"/>
    <property type="match status" value="1"/>
</dbReference>
<dbReference type="EMBL" id="JAXUIC010000002">
    <property type="protein sequence ID" value="KAK4603806.1"/>
    <property type="molecule type" value="Genomic_DNA"/>
</dbReference>
<dbReference type="InterPro" id="IPR024752">
    <property type="entry name" value="Myb/SANT-like_dom"/>
</dbReference>
<comment type="caution">
    <text evidence="2">The sequence shown here is derived from an EMBL/GenBank/DDBJ whole genome shotgun (WGS) entry which is preliminary data.</text>
</comment>
<dbReference type="PANTHER" id="PTHR46929">
    <property type="entry name" value="EXPRESSED PROTEIN"/>
    <property type="match status" value="1"/>
</dbReference>
<dbReference type="Pfam" id="PF12776">
    <property type="entry name" value="Myb_DNA-bind_3"/>
    <property type="match status" value="1"/>
</dbReference>
<reference evidence="2 3" key="1">
    <citation type="journal article" date="2023" name="G3 (Bethesda)">
        <title>A haplotype-resolved chromosome-scale genome for Quercus rubra L. provides insights into the genetics of adaptive traits for red oak species.</title>
        <authorList>
            <person name="Kapoor B."/>
            <person name="Jenkins J."/>
            <person name="Schmutz J."/>
            <person name="Zhebentyayeva T."/>
            <person name="Kuelheim C."/>
            <person name="Coggeshall M."/>
            <person name="Heim C."/>
            <person name="Lasky J.R."/>
            <person name="Leites L."/>
            <person name="Islam-Faridi N."/>
            <person name="Romero-Severson J."/>
            <person name="DeLeo V.L."/>
            <person name="Lucas S.M."/>
            <person name="Lazic D."/>
            <person name="Gailing O."/>
            <person name="Carlson J."/>
            <person name="Staton M."/>
        </authorList>
    </citation>
    <scope>NUCLEOTIDE SEQUENCE [LARGE SCALE GENOMIC DNA]</scope>
    <source>
        <strain evidence="2">Pseudo-F2</strain>
    </source>
</reference>
<feature type="domain" description="Myb/SANT-like" evidence="1">
    <location>
        <begin position="15"/>
        <end position="105"/>
    </location>
</feature>
<evidence type="ECO:0000313" key="2">
    <source>
        <dbReference type="EMBL" id="KAK4603806.1"/>
    </source>
</evidence>
<organism evidence="2 3">
    <name type="scientific">Quercus rubra</name>
    <name type="common">Northern red oak</name>
    <name type="synonym">Quercus borealis</name>
    <dbReference type="NCBI Taxonomy" id="3512"/>
    <lineage>
        <taxon>Eukaryota</taxon>
        <taxon>Viridiplantae</taxon>
        <taxon>Streptophyta</taxon>
        <taxon>Embryophyta</taxon>
        <taxon>Tracheophyta</taxon>
        <taxon>Spermatophyta</taxon>
        <taxon>Magnoliopsida</taxon>
        <taxon>eudicotyledons</taxon>
        <taxon>Gunneridae</taxon>
        <taxon>Pentapetalae</taxon>
        <taxon>rosids</taxon>
        <taxon>fabids</taxon>
        <taxon>Fagales</taxon>
        <taxon>Fagaceae</taxon>
        <taxon>Quercus</taxon>
    </lineage>
</organism>
<protein>
    <recommendedName>
        <fullName evidence="1">Myb/SANT-like domain-containing protein</fullName>
    </recommendedName>
</protein>
<accession>A0AAN7JA35</accession>
<dbReference type="AlphaFoldDB" id="A0AAN7JA35"/>